<organism evidence="4 5">
    <name type="scientific">Shouchella miscanthi</name>
    <dbReference type="NCBI Taxonomy" id="2598861"/>
    <lineage>
        <taxon>Bacteria</taxon>
        <taxon>Bacillati</taxon>
        <taxon>Bacillota</taxon>
        <taxon>Bacilli</taxon>
        <taxon>Bacillales</taxon>
        <taxon>Bacillaceae</taxon>
        <taxon>Shouchella</taxon>
    </lineage>
</organism>
<feature type="compositionally biased region" description="Basic and acidic residues" evidence="1">
    <location>
        <begin position="144"/>
        <end position="158"/>
    </location>
</feature>
<dbReference type="Proteomes" id="UP001341820">
    <property type="component" value="Unassembled WGS sequence"/>
</dbReference>
<feature type="transmembrane region" description="Helical" evidence="2">
    <location>
        <begin position="186"/>
        <end position="203"/>
    </location>
</feature>
<protein>
    <recommendedName>
        <fullName evidence="3">DUF7507 domain-containing protein</fullName>
    </recommendedName>
</protein>
<keyword evidence="2" id="KW-1133">Transmembrane helix</keyword>
<sequence>MGESNLGERVTDKDEVTIYEDPNGIIVLTKTSDKETISQAGDEVTYTFTVENTGNVTLTDVNVNDPMLGGTIEIEQTTLAPGETTTGSVIYVVTEADLNHRTLDNIAYVVGHTPDGKIVKDDDVDSIQVDDEPSPTDPNNGSTDDPKTPAEGIKDSEYPKGPTPSQETGSDKPDGKDTLVQTANNLYVIALAGLVLLAIGIAIHQINRKRKRNTV</sequence>
<feature type="compositionally biased region" description="Acidic residues" evidence="1">
    <location>
        <begin position="122"/>
        <end position="134"/>
    </location>
</feature>
<dbReference type="NCBIfam" id="TIGR01451">
    <property type="entry name" value="B_ant_repeat"/>
    <property type="match status" value="1"/>
</dbReference>
<feature type="domain" description="DUF7507" evidence="3">
    <location>
        <begin position="26"/>
        <end position="121"/>
    </location>
</feature>
<dbReference type="InterPro" id="IPR055354">
    <property type="entry name" value="DUF7507"/>
</dbReference>
<dbReference type="Pfam" id="PF24346">
    <property type="entry name" value="DUF7507"/>
    <property type="match status" value="1"/>
</dbReference>
<keyword evidence="2" id="KW-0812">Transmembrane</keyword>
<feature type="region of interest" description="Disordered" evidence="1">
    <location>
        <begin position="119"/>
        <end position="177"/>
    </location>
</feature>
<evidence type="ECO:0000256" key="1">
    <source>
        <dbReference type="SAM" id="MobiDB-lite"/>
    </source>
</evidence>
<reference evidence="4 5" key="1">
    <citation type="submission" date="2023-03" db="EMBL/GenBank/DDBJ databases">
        <title>Bacillus Genome Sequencing.</title>
        <authorList>
            <person name="Dunlap C."/>
        </authorList>
    </citation>
    <scope>NUCLEOTIDE SEQUENCE [LARGE SCALE GENOMIC DNA]</scope>
    <source>
        <strain evidence="4 5">B-4107</strain>
    </source>
</reference>
<evidence type="ECO:0000313" key="4">
    <source>
        <dbReference type="EMBL" id="MED4127827.1"/>
    </source>
</evidence>
<evidence type="ECO:0000313" key="5">
    <source>
        <dbReference type="Proteomes" id="UP001341820"/>
    </source>
</evidence>
<dbReference type="InterPro" id="IPR047589">
    <property type="entry name" value="DUF11_rpt"/>
</dbReference>
<dbReference type="RefSeq" id="WP_328236813.1">
    <property type="nucleotide sequence ID" value="NZ_JAROAS010000009.1"/>
</dbReference>
<dbReference type="InterPro" id="IPR013783">
    <property type="entry name" value="Ig-like_fold"/>
</dbReference>
<keyword evidence="5" id="KW-1185">Reference proteome</keyword>
<name>A0ABU6NHZ9_9BACI</name>
<proteinExistence type="predicted"/>
<keyword evidence="2" id="KW-0472">Membrane</keyword>
<comment type="caution">
    <text evidence="4">The sequence shown here is derived from an EMBL/GenBank/DDBJ whole genome shotgun (WGS) entry which is preliminary data.</text>
</comment>
<gene>
    <name evidence="4" type="ORF">P5F74_06740</name>
</gene>
<dbReference type="Gene3D" id="2.60.40.10">
    <property type="entry name" value="Immunoglobulins"/>
    <property type="match status" value="1"/>
</dbReference>
<evidence type="ECO:0000259" key="3">
    <source>
        <dbReference type="Pfam" id="PF24346"/>
    </source>
</evidence>
<accession>A0ABU6NHZ9</accession>
<evidence type="ECO:0000256" key="2">
    <source>
        <dbReference type="SAM" id="Phobius"/>
    </source>
</evidence>
<dbReference type="EMBL" id="JAROAS010000009">
    <property type="protein sequence ID" value="MED4127827.1"/>
    <property type="molecule type" value="Genomic_DNA"/>
</dbReference>